<reference evidence="2 3" key="1">
    <citation type="journal article" date="2012" name="Science">
        <title>The Paleozoic origin of enzymatic lignin decomposition reconstructed from 31 fungal genomes.</title>
        <authorList>
            <person name="Floudas D."/>
            <person name="Binder M."/>
            <person name="Riley R."/>
            <person name="Barry K."/>
            <person name="Blanchette R.A."/>
            <person name="Henrissat B."/>
            <person name="Martinez A.T."/>
            <person name="Otillar R."/>
            <person name="Spatafora J.W."/>
            <person name="Yadav J.S."/>
            <person name="Aerts A."/>
            <person name="Benoit I."/>
            <person name="Boyd A."/>
            <person name="Carlson A."/>
            <person name="Copeland A."/>
            <person name="Coutinho P.M."/>
            <person name="de Vries R.P."/>
            <person name="Ferreira P."/>
            <person name="Findley K."/>
            <person name="Foster B."/>
            <person name="Gaskell J."/>
            <person name="Glotzer D."/>
            <person name="Gorecki P."/>
            <person name="Heitman J."/>
            <person name="Hesse C."/>
            <person name="Hori C."/>
            <person name="Igarashi K."/>
            <person name="Jurgens J.A."/>
            <person name="Kallen N."/>
            <person name="Kersten P."/>
            <person name="Kohler A."/>
            <person name="Kuees U."/>
            <person name="Kumar T.K.A."/>
            <person name="Kuo A."/>
            <person name="LaButti K."/>
            <person name="Larrondo L.F."/>
            <person name="Lindquist E."/>
            <person name="Ling A."/>
            <person name="Lombard V."/>
            <person name="Lucas S."/>
            <person name="Lundell T."/>
            <person name="Martin R."/>
            <person name="McLaughlin D.J."/>
            <person name="Morgenstern I."/>
            <person name="Morin E."/>
            <person name="Murat C."/>
            <person name="Nagy L.G."/>
            <person name="Nolan M."/>
            <person name="Ohm R.A."/>
            <person name="Patyshakuliyeva A."/>
            <person name="Rokas A."/>
            <person name="Ruiz-Duenas F.J."/>
            <person name="Sabat G."/>
            <person name="Salamov A."/>
            <person name="Samejima M."/>
            <person name="Schmutz J."/>
            <person name="Slot J.C."/>
            <person name="St John F."/>
            <person name="Stenlid J."/>
            <person name="Sun H."/>
            <person name="Sun S."/>
            <person name="Syed K."/>
            <person name="Tsang A."/>
            <person name="Wiebenga A."/>
            <person name="Young D."/>
            <person name="Pisabarro A."/>
            <person name="Eastwood D.C."/>
            <person name="Martin F."/>
            <person name="Cullen D."/>
            <person name="Grigoriev I.V."/>
            <person name="Hibbett D.S."/>
        </authorList>
    </citation>
    <scope>NUCLEOTIDE SEQUENCE</scope>
    <source>
        <strain evidence="3">FP-58527</strain>
    </source>
</reference>
<dbReference type="Proteomes" id="UP000015241">
    <property type="component" value="Unassembled WGS sequence"/>
</dbReference>
<sequence length="219" mass="23239">MSLPDWEGDDALKNAVKKIGELAENMAKYAIESYNDTADEDEAAPQPGGEATHGSGRDGADGGDVNTPEAGVKQVDDVLQEPSSGEVEEALEVMERNTESVRARNAAHCTNEMNAGEIGPQTEGEQGPSPTEQATPEPKSPMPLGLGGDDAQNQLVSPRAGTKRLPPNDNDDAPHFETSMPHVTDGLMASHRPPRPCPPPTFFPALGNIDQAPARHPHR</sequence>
<proteinExistence type="predicted"/>
<feature type="region of interest" description="Disordered" evidence="1">
    <location>
        <begin position="33"/>
        <end position="219"/>
    </location>
</feature>
<name>S8ERS9_FOMSC</name>
<dbReference type="InParanoid" id="S8ERS9"/>
<evidence type="ECO:0000313" key="2">
    <source>
        <dbReference type="EMBL" id="EPS92500.1"/>
    </source>
</evidence>
<gene>
    <name evidence="2" type="ORF">FOMPIDRAFT_1056810</name>
</gene>
<dbReference type="AlphaFoldDB" id="S8ERS9"/>
<accession>S8ERS9</accession>
<dbReference type="EMBL" id="KE504530">
    <property type="protein sequence ID" value="EPS92500.1"/>
    <property type="molecule type" value="Genomic_DNA"/>
</dbReference>
<organism evidence="2 3">
    <name type="scientific">Fomitopsis schrenkii</name>
    <name type="common">Brown rot fungus</name>
    <dbReference type="NCBI Taxonomy" id="2126942"/>
    <lineage>
        <taxon>Eukaryota</taxon>
        <taxon>Fungi</taxon>
        <taxon>Dikarya</taxon>
        <taxon>Basidiomycota</taxon>
        <taxon>Agaricomycotina</taxon>
        <taxon>Agaricomycetes</taxon>
        <taxon>Polyporales</taxon>
        <taxon>Fomitopsis</taxon>
    </lineage>
</organism>
<evidence type="ECO:0000313" key="3">
    <source>
        <dbReference type="Proteomes" id="UP000015241"/>
    </source>
</evidence>
<dbReference type="HOGENOM" id="CLU_1261545_0_0_1"/>
<feature type="compositionally biased region" description="Basic and acidic residues" evidence="1">
    <location>
        <begin position="93"/>
        <end position="102"/>
    </location>
</feature>
<evidence type="ECO:0000256" key="1">
    <source>
        <dbReference type="SAM" id="MobiDB-lite"/>
    </source>
</evidence>
<protein>
    <submittedName>
        <fullName evidence="2">Uncharacterized protein</fullName>
    </submittedName>
</protein>
<keyword evidence="3" id="KW-1185">Reference proteome</keyword>